<evidence type="ECO:0000313" key="4">
    <source>
        <dbReference type="Proteomes" id="UP000214365"/>
    </source>
</evidence>
<evidence type="ECO:0000256" key="1">
    <source>
        <dbReference type="SAM" id="MobiDB-lite"/>
    </source>
</evidence>
<feature type="region of interest" description="Disordered" evidence="1">
    <location>
        <begin position="215"/>
        <end position="247"/>
    </location>
</feature>
<keyword evidence="4" id="KW-1185">Reference proteome</keyword>
<organism evidence="3 4">
    <name type="scientific">Talaromyces atroroseus</name>
    <dbReference type="NCBI Taxonomy" id="1441469"/>
    <lineage>
        <taxon>Eukaryota</taxon>
        <taxon>Fungi</taxon>
        <taxon>Dikarya</taxon>
        <taxon>Ascomycota</taxon>
        <taxon>Pezizomycotina</taxon>
        <taxon>Eurotiomycetes</taxon>
        <taxon>Eurotiomycetidae</taxon>
        <taxon>Eurotiales</taxon>
        <taxon>Trichocomaceae</taxon>
        <taxon>Talaromyces</taxon>
        <taxon>Talaromyces sect. Trachyspermi</taxon>
    </lineage>
</organism>
<proteinExistence type="predicted"/>
<dbReference type="OrthoDB" id="3538998at2759"/>
<keyword evidence="2" id="KW-0732">Signal</keyword>
<dbReference type="PROSITE" id="PS51257">
    <property type="entry name" value="PROKAR_LIPOPROTEIN"/>
    <property type="match status" value="1"/>
</dbReference>
<gene>
    <name evidence="3" type="ORF">UA08_08092</name>
</gene>
<dbReference type="RefSeq" id="XP_020116656.1">
    <property type="nucleotide sequence ID" value="XM_020263296.1"/>
</dbReference>
<dbReference type="Proteomes" id="UP000214365">
    <property type="component" value="Unassembled WGS sequence"/>
</dbReference>
<comment type="caution">
    <text evidence="3">The sequence shown here is derived from an EMBL/GenBank/DDBJ whole genome shotgun (WGS) entry which is preliminary data.</text>
</comment>
<feature type="signal peptide" evidence="2">
    <location>
        <begin position="1"/>
        <end position="22"/>
    </location>
</feature>
<sequence>MKPKTRISVIAATLLFGRITLAANATTISATGCADPSSMTSRLQAADTQLSTCVDEAGGNDEVILSCQWEQWIQQMVCYQASCWNKCQQYTTIVSNDLMDCQCCSYSAATSAFYGICPNTSPDGLDFFVTGVEYESVAGSCAGLTADLCASYGFWSADNGTFLDPANLPATGTQPLSTTAGPSSLTTPPAGATITWTALSQTFTVTASSYNAKNVASGSSTTGTGTATETTGSSGSETTATGTAASSAVSTGAASSIRTGNRAWAIGMLSVGGLVVML</sequence>
<feature type="chain" id="PRO_5012691458" description="Extracellular membrane protein CFEM domain-containing protein" evidence="2">
    <location>
        <begin position="23"/>
        <end position="278"/>
    </location>
</feature>
<evidence type="ECO:0008006" key="5">
    <source>
        <dbReference type="Google" id="ProtNLM"/>
    </source>
</evidence>
<evidence type="ECO:0000313" key="3">
    <source>
        <dbReference type="EMBL" id="OKL56535.1"/>
    </source>
</evidence>
<reference evidence="3 4" key="1">
    <citation type="submission" date="2015-06" db="EMBL/GenBank/DDBJ databases">
        <title>Talaromyces atroroseus IBT 11181 draft genome.</title>
        <authorList>
            <person name="Rasmussen K.B."/>
            <person name="Rasmussen S."/>
            <person name="Petersen B."/>
            <person name="Sicheritz-Ponten T."/>
            <person name="Mortensen U.H."/>
            <person name="Thrane U."/>
        </authorList>
    </citation>
    <scope>NUCLEOTIDE SEQUENCE [LARGE SCALE GENOMIC DNA]</scope>
    <source>
        <strain evidence="3 4">IBT 11181</strain>
    </source>
</reference>
<accession>A0A225AQ29</accession>
<dbReference type="AlphaFoldDB" id="A0A225AQ29"/>
<dbReference type="EMBL" id="LFMY01000014">
    <property type="protein sequence ID" value="OKL56535.1"/>
    <property type="molecule type" value="Genomic_DNA"/>
</dbReference>
<protein>
    <recommendedName>
        <fullName evidence="5">Extracellular membrane protein CFEM domain-containing protein</fullName>
    </recommendedName>
</protein>
<evidence type="ECO:0000256" key="2">
    <source>
        <dbReference type="SAM" id="SignalP"/>
    </source>
</evidence>
<dbReference type="GeneID" id="31007848"/>
<name>A0A225AQ29_TALAT</name>